<gene>
    <name evidence="4" type="ORF">GBAR_LOCUS10765</name>
</gene>
<dbReference type="PANTHER" id="PTHR24412">
    <property type="entry name" value="KELCH PROTEIN"/>
    <property type="match status" value="1"/>
</dbReference>
<evidence type="ECO:0000256" key="1">
    <source>
        <dbReference type="ARBA" id="ARBA00022441"/>
    </source>
</evidence>
<feature type="compositionally biased region" description="Basic and acidic residues" evidence="3">
    <location>
        <begin position="125"/>
        <end position="134"/>
    </location>
</feature>
<dbReference type="SUPFAM" id="SSF117281">
    <property type="entry name" value="Kelch motif"/>
    <property type="match status" value="1"/>
</dbReference>
<feature type="compositionally biased region" description="Low complexity" evidence="3">
    <location>
        <begin position="104"/>
        <end position="118"/>
    </location>
</feature>
<dbReference type="AlphaFoldDB" id="A0AA35RWU0"/>
<keyword evidence="2" id="KW-0677">Repeat</keyword>
<feature type="region of interest" description="Disordered" evidence="3">
    <location>
        <begin position="104"/>
        <end position="137"/>
    </location>
</feature>
<accession>A0AA35RWU0</accession>
<keyword evidence="5" id="KW-1185">Reference proteome</keyword>
<dbReference type="Proteomes" id="UP001174909">
    <property type="component" value="Unassembled WGS sequence"/>
</dbReference>
<dbReference type="Gene3D" id="2.120.10.80">
    <property type="entry name" value="Kelch-type beta propeller"/>
    <property type="match status" value="1"/>
</dbReference>
<organism evidence="4 5">
    <name type="scientific">Geodia barretti</name>
    <name type="common">Barrett's horny sponge</name>
    <dbReference type="NCBI Taxonomy" id="519541"/>
    <lineage>
        <taxon>Eukaryota</taxon>
        <taxon>Metazoa</taxon>
        <taxon>Porifera</taxon>
        <taxon>Demospongiae</taxon>
        <taxon>Heteroscleromorpha</taxon>
        <taxon>Tetractinellida</taxon>
        <taxon>Astrophorina</taxon>
        <taxon>Geodiidae</taxon>
        <taxon>Geodia</taxon>
    </lineage>
</organism>
<dbReference type="EMBL" id="CASHTH010001660">
    <property type="protein sequence ID" value="CAI8017837.1"/>
    <property type="molecule type" value="Genomic_DNA"/>
</dbReference>
<keyword evidence="1" id="KW-0880">Kelch repeat</keyword>
<comment type="caution">
    <text evidence="4">The sequence shown here is derived from an EMBL/GenBank/DDBJ whole genome shotgun (WGS) entry which is preliminary data.</text>
</comment>
<dbReference type="PANTHER" id="PTHR24412:SF489">
    <property type="entry name" value="RING FINGER DOMAIN AND KELCH REPEAT-CONTAINING PROTEIN DDB_G0271372"/>
    <property type="match status" value="1"/>
</dbReference>
<evidence type="ECO:0000256" key="3">
    <source>
        <dbReference type="SAM" id="MobiDB-lite"/>
    </source>
</evidence>
<evidence type="ECO:0000313" key="5">
    <source>
        <dbReference type="Proteomes" id="UP001174909"/>
    </source>
</evidence>
<dbReference type="InterPro" id="IPR015915">
    <property type="entry name" value="Kelch-typ_b-propeller"/>
</dbReference>
<proteinExistence type="predicted"/>
<evidence type="ECO:0000256" key="2">
    <source>
        <dbReference type="ARBA" id="ARBA00022737"/>
    </source>
</evidence>
<evidence type="ECO:0000313" key="4">
    <source>
        <dbReference type="EMBL" id="CAI8017837.1"/>
    </source>
</evidence>
<reference evidence="4" key="1">
    <citation type="submission" date="2023-03" db="EMBL/GenBank/DDBJ databases">
        <authorList>
            <person name="Steffen K."/>
            <person name="Cardenas P."/>
        </authorList>
    </citation>
    <scope>NUCLEOTIDE SEQUENCE</scope>
</reference>
<sequence length="512" mass="57438">MATSINSEEILTEKDAAKVANELVEAQNNSSLLGLRLGLPPHEVEKICGMYSDPMKQLTQVIISFTRSADPKPTWGLIVSALESPMIKLTALANRIKAKYLPSCSSLDSSTSSTTTAESSRKRKSEQSPEEPVKKPLLNAKEFSFGREVRSTHCSEKIVKGAVTVHNGKVYFASGKSIHVLNATHKKPHWLPKIELNRTNFGLTTINDNMLLAVGGKVDGGVVSSVMCYAVNNSSTQSTWEEKYPNMAAARFDPEVVHYNNYVIVIAGWTKDHYFQESRAELSVEILSLKEEQWHLIESMKLPNYLNPMSCMSACVCNDTLYLTAKHRDADYYHNSPPEKNYDEEEIADPYQCFSFFQCIINDFTQMDSFMWHPLNHPHDVTFSVSDTAITYGNDCRFSLLCIGDNLFAIGCDHIEAIAPDSLQESLKRFYQMFAAIDSLAIFSVQGSRRIMGPEPHCAIHLYDPDMDTWKKIHMIDDFGLTLAQPLVAVIDDRLVIVRSTTNACLLHLMNN</sequence>
<protein>
    <submittedName>
        <fullName evidence="4">Uncharacterized protein</fullName>
    </submittedName>
</protein>
<name>A0AA35RWU0_GEOBA</name>